<evidence type="ECO:0000256" key="1">
    <source>
        <dbReference type="ARBA" id="ARBA00000707"/>
    </source>
</evidence>
<evidence type="ECO:0000256" key="14">
    <source>
        <dbReference type="SAM" id="MobiDB-lite"/>
    </source>
</evidence>
<sequence length="1090" mass="120229">MPASSAEVIGAALQSAFQCKPAAANPNSHRKHSVEDELVASSKQVLLNHVEYDKVGSQQSMVLSSLKSKYVRLSSDLKNTVPSSIGAMTHSSYPHHKIAAGASTAPREDMLDEAKVILWPREKVTLGWKKTFSPGAGMVNLGNTCYMNSSLQALFHIPALVNWMLEDFPHHTQRCETNTTSASFCSVCAMMKTLRISLDRSNAVIKPALIHHKLKSIGKTLMYGRQEDAHEFIKLLLDSMEKSYLSFKKALKLDHRSKETTPLNQIFGGYIRQQVICPVCRHVSTTFSHFQDLVLDIRSVNSVDEALNLHFRKETLDSDNAYKCEKCHKKVPATKRHLIERAPHVLLLQLKRFTISGGKIGKHINIQKTIDISRFVNGHQKLSAGSGATGPYQYRLAAMVIHLGGSQHGGHYTAVAEASTGTMFEYDDSTVRPISVQSALMRNPYILFYEMIRKPKEAIPSKQVIRQSSEKILIRHNSDGVSKTLPTSHSASFVANGIGKASNENLGEAVSRIAKHQLPMQKERERISFGLKLNQSKSIGDSSSNIKSNKIILNKGSSSLLSTKNPTSNMIKPMVKSSLVPYADDSEDSEIDESKKTILNGHTKVLINNGKTDEKVNGVIHNIKTEEQKTQSANNSSQVSGKIVANNINLISMKTTTPNHARRANSNQSITTTNGDNSTNSNGKTIKGDWLVTEASEHSLSVSSGSSESGSTHTSFTVIEQPTSDNTTLLSLSKSCVRDKIEPQGWTVTIRRNRPELEKSHSHDSVLPGPSQKKDEPDSASLRSKVSVDSNRSDRSTKSIKKLMSLFTCVSSARSPPDSPEEVESNGLPKIETCENNFCNKESCKSNSDHLDKDNASSRVTPDSDNDSVSKRLRDHDENEPSSPSKKCRPEEKSKGNLNLGSESSKNDVADGVKSKNSMENGFDKEKTNQNFNFDHSKNEVSPLCDKLKTGTSEKELNYHKSGKKHKLKKKKREIGYIGSDCVKDTTSSSSSVSDSNNEGSDSDKDDNSESWLEKTKETIERVKVLPSNNVINWNSSLRDLSHTLGRDKNLGNQSQVQQSEKKSGMWDGSKSTTIVDELRRAGNFAYGTK</sequence>
<proteinExistence type="inferred from homology"/>
<dbReference type="GO" id="GO:0016579">
    <property type="term" value="P:protein deubiquitination"/>
    <property type="evidence" value="ECO:0007669"/>
    <property type="project" value="InterPro"/>
</dbReference>
<dbReference type="PANTHER" id="PTHR24006:SF758">
    <property type="entry name" value="UBIQUITIN CARBOXYL-TERMINAL HYDROLASE 36"/>
    <property type="match status" value="1"/>
</dbReference>
<feature type="compositionally biased region" description="Basic and acidic residues" evidence="14">
    <location>
        <begin position="905"/>
        <end position="914"/>
    </location>
</feature>
<dbReference type="InterPro" id="IPR018200">
    <property type="entry name" value="USP_CS"/>
</dbReference>
<comment type="caution">
    <text evidence="16">The sequence shown here is derived from an EMBL/GenBank/DDBJ whole genome shotgun (WGS) entry which is preliminary data.</text>
</comment>
<dbReference type="PROSITE" id="PS50235">
    <property type="entry name" value="USP_3"/>
    <property type="match status" value="1"/>
</dbReference>
<keyword evidence="6" id="KW-0833">Ubl conjugation pathway</keyword>
<dbReference type="InterPro" id="IPR050164">
    <property type="entry name" value="Peptidase_C19"/>
</dbReference>
<feature type="compositionally biased region" description="Basic and acidic residues" evidence="14">
    <location>
        <begin position="1002"/>
        <end position="1014"/>
    </location>
</feature>
<evidence type="ECO:0000256" key="13">
    <source>
        <dbReference type="ARBA" id="ARBA00043009"/>
    </source>
</evidence>
<feature type="region of interest" description="Disordered" evidence="14">
    <location>
        <begin position="845"/>
        <end position="1014"/>
    </location>
</feature>
<evidence type="ECO:0000256" key="7">
    <source>
        <dbReference type="ARBA" id="ARBA00022801"/>
    </source>
</evidence>
<dbReference type="EMBL" id="CAXKWB010016282">
    <property type="protein sequence ID" value="CAL4115866.1"/>
    <property type="molecule type" value="Genomic_DNA"/>
</dbReference>
<feature type="compositionally biased region" description="Low complexity" evidence="14">
    <location>
        <begin position="671"/>
        <end position="683"/>
    </location>
</feature>
<protein>
    <recommendedName>
        <fullName evidence="9">Ubiquitin carboxyl-terminal hydrolase 36</fullName>
        <ecNumber evidence="4">3.4.19.12</ecNumber>
    </recommendedName>
    <alternativeName>
        <fullName evidence="12">Deubiquitinating enzyme 36</fullName>
    </alternativeName>
    <alternativeName>
        <fullName evidence="11">Protein scrawny</fullName>
    </alternativeName>
    <alternativeName>
        <fullName evidence="10">Ubiquitin thioesterase 36</fullName>
    </alternativeName>
    <alternativeName>
        <fullName evidence="13">Ubiquitin-specific-processing protease 36</fullName>
    </alternativeName>
</protein>
<comment type="subcellular location">
    <subcellularLocation>
        <location evidence="2">Nucleus</location>
        <location evidence="2">Nucleolus</location>
    </subcellularLocation>
</comment>
<feature type="domain" description="USP" evidence="15">
    <location>
        <begin position="136"/>
        <end position="452"/>
    </location>
</feature>
<feature type="region of interest" description="Disordered" evidence="14">
    <location>
        <begin position="748"/>
        <end position="797"/>
    </location>
</feature>
<dbReference type="Gene3D" id="3.90.70.10">
    <property type="entry name" value="Cysteine proteinases"/>
    <property type="match status" value="1"/>
</dbReference>
<evidence type="ECO:0000313" key="16">
    <source>
        <dbReference type="EMBL" id="CAL4115866.1"/>
    </source>
</evidence>
<name>A0AAV2R4U5_MEGNR</name>
<evidence type="ECO:0000256" key="9">
    <source>
        <dbReference type="ARBA" id="ARBA00039432"/>
    </source>
</evidence>
<evidence type="ECO:0000256" key="12">
    <source>
        <dbReference type="ARBA" id="ARBA00042420"/>
    </source>
</evidence>
<comment type="similarity">
    <text evidence="3">Belongs to the peptidase C19 family.</text>
</comment>
<feature type="compositionally biased region" description="Basic and acidic residues" evidence="14">
    <location>
        <begin position="845"/>
        <end position="856"/>
    </location>
</feature>
<keyword evidence="8" id="KW-0788">Thiol protease</keyword>
<dbReference type="SUPFAM" id="SSF54001">
    <property type="entry name" value="Cysteine proteinases"/>
    <property type="match status" value="1"/>
</dbReference>
<dbReference type="Proteomes" id="UP001497623">
    <property type="component" value="Unassembled WGS sequence"/>
</dbReference>
<evidence type="ECO:0000256" key="8">
    <source>
        <dbReference type="ARBA" id="ARBA00022807"/>
    </source>
</evidence>
<comment type="catalytic activity">
    <reaction evidence="1">
        <text>Thiol-dependent hydrolysis of ester, thioester, amide, peptide and isopeptide bonds formed by the C-terminal Gly of ubiquitin (a 76-residue protein attached to proteins as an intracellular targeting signal).</text>
        <dbReference type="EC" id="3.4.19.12"/>
    </reaction>
</comment>
<feature type="compositionally biased region" description="Basic and acidic residues" evidence="14">
    <location>
        <begin position="868"/>
        <end position="879"/>
    </location>
</feature>
<dbReference type="GO" id="GO:0005829">
    <property type="term" value="C:cytosol"/>
    <property type="evidence" value="ECO:0007669"/>
    <property type="project" value="TreeGrafter"/>
</dbReference>
<evidence type="ECO:0000256" key="6">
    <source>
        <dbReference type="ARBA" id="ARBA00022786"/>
    </source>
</evidence>
<keyword evidence="17" id="KW-1185">Reference proteome</keyword>
<organism evidence="16 17">
    <name type="scientific">Meganyctiphanes norvegica</name>
    <name type="common">Northern krill</name>
    <name type="synonym">Thysanopoda norvegica</name>
    <dbReference type="NCBI Taxonomy" id="48144"/>
    <lineage>
        <taxon>Eukaryota</taxon>
        <taxon>Metazoa</taxon>
        <taxon>Ecdysozoa</taxon>
        <taxon>Arthropoda</taxon>
        <taxon>Crustacea</taxon>
        <taxon>Multicrustacea</taxon>
        <taxon>Malacostraca</taxon>
        <taxon>Eumalacostraca</taxon>
        <taxon>Eucarida</taxon>
        <taxon>Euphausiacea</taxon>
        <taxon>Euphausiidae</taxon>
        <taxon>Meganyctiphanes</taxon>
    </lineage>
</organism>
<feature type="region of interest" description="Disordered" evidence="14">
    <location>
        <begin position="1045"/>
        <end position="1072"/>
    </location>
</feature>
<evidence type="ECO:0000256" key="4">
    <source>
        <dbReference type="ARBA" id="ARBA00012759"/>
    </source>
</evidence>
<dbReference type="PROSITE" id="PS00972">
    <property type="entry name" value="USP_1"/>
    <property type="match status" value="1"/>
</dbReference>
<feature type="non-terminal residue" evidence="16">
    <location>
        <position position="1090"/>
    </location>
</feature>
<feature type="compositionally biased region" description="Low complexity" evidence="14">
    <location>
        <begin position="985"/>
        <end position="1000"/>
    </location>
</feature>
<evidence type="ECO:0000256" key="5">
    <source>
        <dbReference type="ARBA" id="ARBA00022670"/>
    </source>
</evidence>
<dbReference type="EC" id="3.4.19.12" evidence="4"/>
<feature type="compositionally biased region" description="Low complexity" evidence="14">
    <location>
        <begin position="698"/>
        <end position="715"/>
    </location>
</feature>
<dbReference type="PROSITE" id="PS00973">
    <property type="entry name" value="USP_2"/>
    <property type="match status" value="1"/>
</dbReference>
<evidence type="ECO:0000256" key="3">
    <source>
        <dbReference type="ARBA" id="ARBA00009085"/>
    </source>
</evidence>
<dbReference type="FunFam" id="3.90.70.10:FF:000119">
    <property type="entry name" value="Ubiquitin specific peptidase 36"/>
    <property type="match status" value="1"/>
</dbReference>
<dbReference type="Pfam" id="PF00443">
    <property type="entry name" value="UCH"/>
    <property type="match status" value="1"/>
</dbReference>
<dbReference type="InterPro" id="IPR028889">
    <property type="entry name" value="USP"/>
</dbReference>
<evidence type="ECO:0000256" key="10">
    <source>
        <dbReference type="ARBA" id="ARBA00041300"/>
    </source>
</evidence>
<reference evidence="16 17" key="1">
    <citation type="submission" date="2024-05" db="EMBL/GenBank/DDBJ databases">
        <authorList>
            <person name="Wallberg A."/>
        </authorList>
    </citation>
    <scope>NUCLEOTIDE SEQUENCE [LARGE SCALE GENOMIC DNA]</scope>
</reference>
<dbReference type="GO" id="GO:0005730">
    <property type="term" value="C:nucleolus"/>
    <property type="evidence" value="ECO:0007669"/>
    <property type="project" value="UniProtKB-SubCell"/>
</dbReference>
<dbReference type="PANTHER" id="PTHR24006">
    <property type="entry name" value="UBIQUITIN CARBOXYL-TERMINAL HYDROLASE"/>
    <property type="match status" value="1"/>
</dbReference>
<dbReference type="GO" id="GO:0004843">
    <property type="term" value="F:cysteine-type deubiquitinase activity"/>
    <property type="evidence" value="ECO:0007669"/>
    <property type="project" value="UniProtKB-EC"/>
</dbReference>
<evidence type="ECO:0000256" key="11">
    <source>
        <dbReference type="ARBA" id="ARBA00042154"/>
    </source>
</evidence>
<keyword evidence="7" id="KW-0378">Hydrolase</keyword>
<dbReference type="InterPro" id="IPR001394">
    <property type="entry name" value="Peptidase_C19_UCH"/>
</dbReference>
<evidence type="ECO:0000313" key="17">
    <source>
        <dbReference type="Proteomes" id="UP001497623"/>
    </source>
</evidence>
<feature type="region of interest" description="Disordered" evidence="14">
    <location>
        <begin position="658"/>
        <end position="720"/>
    </location>
</feature>
<feature type="compositionally biased region" description="Polar residues" evidence="14">
    <location>
        <begin position="781"/>
        <end position="790"/>
    </location>
</feature>
<evidence type="ECO:0000256" key="2">
    <source>
        <dbReference type="ARBA" id="ARBA00004604"/>
    </source>
</evidence>
<dbReference type="GO" id="GO:0042981">
    <property type="term" value="P:regulation of apoptotic process"/>
    <property type="evidence" value="ECO:0007669"/>
    <property type="project" value="TreeGrafter"/>
</dbReference>
<feature type="compositionally biased region" description="Polar residues" evidence="14">
    <location>
        <begin position="658"/>
        <end position="670"/>
    </location>
</feature>
<accession>A0AAV2R4U5</accession>
<evidence type="ECO:0000259" key="15">
    <source>
        <dbReference type="PROSITE" id="PS50235"/>
    </source>
</evidence>
<feature type="compositionally biased region" description="Basic residues" evidence="14">
    <location>
        <begin position="961"/>
        <end position="973"/>
    </location>
</feature>
<gene>
    <name evidence="16" type="ORF">MNOR_LOCUS20780</name>
</gene>
<dbReference type="InterPro" id="IPR038765">
    <property type="entry name" value="Papain-like_cys_pep_sf"/>
</dbReference>
<dbReference type="GO" id="GO:0006508">
    <property type="term" value="P:proteolysis"/>
    <property type="evidence" value="ECO:0007669"/>
    <property type="project" value="UniProtKB-KW"/>
</dbReference>
<keyword evidence="5" id="KW-0645">Protease</keyword>
<dbReference type="AlphaFoldDB" id="A0AAV2R4U5"/>
<feature type="compositionally biased region" description="Basic and acidic residues" evidence="14">
    <location>
        <begin position="946"/>
        <end position="959"/>
    </location>
</feature>
<feature type="compositionally biased region" description="Basic and acidic residues" evidence="14">
    <location>
        <begin position="753"/>
        <end position="764"/>
    </location>
</feature>